<comment type="caution">
    <text evidence="1">The sequence shown here is derived from an EMBL/GenBank/DDBJ whole genome shotgun (WGS) entry which is preliminary data.</text>
</comment>
<keyword evidence="2" id="KW-1185">Reference proteome</keyword>
<evidence type="ECO:0000313" key="2">
    <source>
        <dbReference type="Proteomes" id="UP000094936"/>
    </source>
</evidence>
<dbReference type="OrthoDB" id="6316113at2"/>
<dbReference type="AlphaFoldDB" id="A0A1C3EDD0"/>
<reference evidence="1 2" key="1">
    <citation type="submission" date="2016-05" db="EMBL/GenBank/DDBJ databases">
        <title>Genomic Taxonomy of the Vibrionaceae.</title>
        <authorList>
            <person name="Gomez-Gil B."/>
            <person name="Enciso-Ibarra J."/>
        </authorList>
    </citation>
    <scope>NUCLEOTIDE SEQUENCE [LARGE SCALE GENOMIC DNA]</scope>
    <source>
        <strain evidence="1 2">CAIM 1920</strain>
    </source>
</reference>
<organism evidence="1 2">
    <name type="scientific">Veronia pacifica</name>
    <dbReference type="NCBI Taxonomy" id="1080227"/>
    <lineage>
        <taxon>Bacteria</taxon>
        <taxon>Pseudomonadati</taxon>
        <taxon>Pseudomonadota</taxon>
        <taxon>Gammaproteobacteria</taxon>
        <taxon>Vibrionales</taxon>
        <taxon>Vibrionaceae</taxon>
        <taxon>Veronia</taxon>
    </lineage>
</organism>
<dbReference type="EMBL" id="LYBM01000039">
    <property type="protein sequence ID" value="ODA31229.1"/>
    <property type="molecule type" value="Genomic_DNA"/>
</dbReference>
<protein>
    <recommendedName>
        <fullName evidence="3">Chromosome segregation ATPase</fullName>
    </recommendedName>
</protein>
<gene>
    <name evidence="1" type="ORF">A8L45_17870</name>
</gene>
<accession>A0A1C3EDD0</accession>
<evidence type="ECO:0000313" key="1">
    <source>
        <dbReference type="EMBL" id="ODA31229.1"/>
    </source>
</evidence>
<dbReference type="RefSeq" id="WP_068904728.1">
    <property type="nucleotide sequence ID" value="NZ_JBHUIF010000029.1"/>
</dbReference>
<proteinExistence type="predicted"/>
<name>A0A1C3EDD0_9GAMM</name>
<evidence type="ECO:0008006" key="3">
    <source>
        <dbReference type="Google" id="ProtNLM"/>
    </source>
</evidence>
<dbReference type="Proteomes" id="UP000094936">
    <property type="component" value="Unassembled WGS sequence"/>
</dbReference>
<sequence length="331" mass="37877">MKRLYILGGLLAALIFFIYSMSDVVTDTQPVAYEITNDTAISNASSLSKQDVHIDTAESVALPATDRPSVLPLTQQNPLNFAQGKTLISAINNFWFHCKQANNCAIKLGSLQSQLGESRFLLVRDYPYLNELWQQSQAEIDLNSLDSLRDKINAFKDAAVAIWGSNAQIVLADQLTYLQFQLANQDLRDSVVAAPDLGIQEIVSHIEKWQVSLIDETDSTKSGISKDLIKYELAIALIPSSLDESQQTVFREKLAQRYLNPEQQKTILHRQNQRLRQATIVEKYQSQLRQYRTALNELRQTEYLHMDEGEWQSFYQQRIREFRKGFFSINH</sequence>